<accession>A0ABT5LC18</accession>
<gene>
    <name evidence="2" type="ORF">M8044_000355</name>
</gene>
<evidence type="ECO:0000256" key="1">
    <source>
        <dbReference type="SAM" id="Phobius"/>
    </source>
</evidence>
<proteinExistence type="predicted"/>
<name>A0ABT5LC18_9MOLU</name>
<keyword evidence="1" id="KW-0812">Transmembrane</keyword>
<dbReference type="Proteomes" id="UP001221763">
    <property type="component" value="Unassembled WGS sequence"/>
</dbReference>
<sequence>MQNILKLVVYLKFLINLFLNLLSISFNNIFLPRGSDLKILLKTQNKVIKNKIVFLF</sequence>
<dbReference type="EMBL" id="JANHJP010000005">
    <property type="protein sequence ID" value="MDC9032133.1"/>
    <property type="molecule type" value="Genomic_DNA"/>
</dbReference>
<keyword evidence="3" id="KW-1185">Reference proteome</keyword>
<feature type="transmembrane region" description="Helical" evidence="1">
    <location>
        <begin position="7"/>
        <end position="31"/>
    </location>
</feature>
<organism evidence="2 3">
    <name type="scientific">Columbia Basin potato purple top phytoplasma</name>
    <dbReference type="NCBI Taxonomy" id="307134"/>
    <lineage>
        <taxon>Bacteria</taxon>
        <taxon>Bacillati</taxon>
        <taxon>Mycoplasmatota</taxon>
        <taxon>Mollicutes</taxon>
        <taxon>Acholeplasmatales</taxon>
        <taxon>Acholeplasmataceae</taxon>
        <taxon>Candidatus Phytoplasma</taxon>
        <taxon>16SrVI (Clover proliferation group)</taxon>
    </lineage>
</organism>
<evidence type="ECO:0000313" key="3">
    <source>
        <dbReference type="Proteomes" id="UP001221763"/>
    </source>
</evidence>
<reference evidence="2 3" key="1">
    <citation type="journal article" date="2023" name="Plant">
        <title>Draft Genome Sequence Resource of CBPPT1, a 'Candidatus Phytoplasma trifolii'-Related Strain Associated with Potato Purple Top Disease in the Columbia Basin, U.S.A.</title>
        <authorList>
            <person name="Wei W."/>
            <person name="Shao J."/>
            <person name="Bottner-Parker K.D."/>
            <person name="Zhao Y."/>
        </authorList>
    </citation>
    <scope>NUCLEOTIDE SEQUENCE [LARGE SCALE GENOMIC DNA]</scope>
    <source>
        <strain evidence="2 3">CBPPT1</strain>
    </source>
</reference>
<comment type="caution">
    <text evidence="2">The sequence shown here is derived from an EMBL/GenBank/DDBJ whole genome shotgun (WGS) entry which is preliminary data.</text>
</comment>
<keyword evidence="1" id="KW-1133">Transmembrane helix</keyword>
<keyword evidence="1" id="KW-0472">Membrane</keyword>
<protein>
    <submittedName>
        <fullName evidence="2">Uncharacterized protein</fullName>
    </submittedName>
</protein>
<evidence type="ECO:0000313" key="2">
    <source>
        <dbReference type="EMBL" id="MDC9032133.1"/>
    </source>
</evidence>